<dbReference type="AlphaFoldDB" id="A0A542ZTB5"/>
<dbReference type="OrthoDB" id="9814303at2"/>
<feature type="transmembrane region" description="Helical" evidence="8">
    <location>
        <begin position="171"/>
        <end position="190"/>
    </location>
</feature>
<comment type="similarity">
    <text evidence="2">Belongs to the major facilitator superfamily. Bcr/CmlA family.</text>
</comment>
<dbReference type="SUPFAM" id="SSF103473">
    <property type="entry name" value="MFS general substrate transporter"/>
    <property type="match status" value="1"/>
</dbReference>
<keyword evidence="7 8" id="KW-0472">Membrane</keyword>
<evidence type="ECO:0000313" key="10">
    <source>
        <dbReference type="EMBL" id="TQL63480.1"/>
    </source>
</evidence>
<keyword evidence="3" id="KW-0813">Transport</keyword>
<dbReference type="RefSeq" id="WP_142093199.1">
    <property type="nucleotide sequence ID" value="NZ_BAAAMD010000002.1"/>
</dbReference>
<dbReference type="InterPro" id="IPR050189">
    <property type="entry name" value="MFS_Efflux_Transporters"/>
</dbReference>
<evidence type="ECO:0000259" key="9">
    <source>
        <dbReference type="PROSITE" id="PS50850"/>
    </source>
</evidence>
<dbReference type="PANTHER" id="PTHR43124">
    <property type="entry name" value="PURINE EFFLUX PUMP PBUE"/>
    <property type="match status" value="1"/>
</dbReference>
<feature type="transmembrane region" description="Helical" evidence="8">
    <location>
        <begin position="140"/>
        <end position="159"/>
    </location>
</feature>
<dbReference type="GO" id="GO:0042910">
    <property type="term" value="F:xenobiotic transmembrane transporter activity"/>
    <property type="evidence" value="ECO:0007669"/>
    <property type="project" value="InterPro"/>
</dbReference>
<gene>
    <name evidence="10" type="ORF">FB460_1295</name>
</gene>
<evidence type="ECO:0000313" key="11">
    <source>
        <dbReference type="Proteomes" id="UP000316196"/>
    </source>
</evidence>
<feature type="transmembrane region" description="Helical" evidence="8">
    <location>
        <begin position="82"/>
        <end position="105"/>
    </location>
</feature>
<evidence type="ECO:0000256" key="3">
    <source>
        <dbReference type="ARBA" id="ARBA00022448"/>
    </source>
</evidence>
<feature type="transmembrane region" description="Helical" evidence="8">
    <location>
        <begin position="314"/>
        <end position="338"/>
    </location>
</feature>
<feature type="transmembrane region" description="Helical" evidence="8">
    <location>
        <begin position="219"/>
        <end position="238"/>
    </location>
</feature>
<dbReference type="InterPro" id="IPR020846">
    <property type="entry name" value="MFS_dom"/>
</dbReference>
<comment type="caution">
    <text evidence="10">The sequence shown here is derived from an EMBL/GenBank/DDBJ whole genome shotgun (WGS) entry which is preliminary data.</text>
</comment>
<feature type="transmembrane region" description="Helical" evidence="8">
    <location>
        <begin position="290"/>
        <end position="308"/>
    </location>
</feature>
<name>A0A542ZTB5_9ACTN</name>
<evidence type="ECO:0000256" key="6">
    <source>
        <dbReference type="ARBA" id="ARBA00022989"/>
    </source>
</evidence>
<keyword evidence="5 8" id="KW-0812">Transmembrane</keyword>
<dbReference type="CDD" id="cd17320">
    <property type="entry name" value="MFS_MdfA_MDR_like"/>
    <property type="match status" value="1"/>
</dbReference>
<protein>
    <submittedName>
        <fullName evidence="10">DHA1 family bicyclomycin/chloramphenicol resistance-like MFS transporter</fullName>
    </submittedName>
</protein>
<sequence length="405" mass="41792">MAGQAKRPDGALAAPLLIVLALCGGFGPFAIDAYLPGLPAIAHDFGVPASQAQLTLTGFLLALGLSQLVLGPLSDQTGRRRVLLVGLAGAAVASALCAVAPSIWVLIVARILQGAFGGAGVVLSRAIVADLAEGIGVARAFSMLMSVQALAPVIAPIMGGLLVPTLGWRSVFWFLALLGVGMLVAAWIIIPESLPSHERITGGVGKAISDMLFLLRFRGYAAAVAMFIVSFGILFSYVSASPFVLQRIVGLTEEQFSIVFTMNSLAILGSNLTNARLVARMRPLDIATRATPAMAAVVLWLTLAVLVFDVAGWAVIIGFFCLTVCIGFLFPNLSAVALEASGSRRGAGSALMGASQMTLAAAVAPLTGIGNGQSAVPMVVLMLVFVICQVVALLVLRTAPESRTA</sequence>
<feature type="domain" description="Major facilitator superfamily (MFS) profile" evidence="9">
    <location>
        <begin position="16"/>
        <end position="403"/>
    </location>
</feature>
<dbReference type="Gene3D" id="1.20.1720.10">
    <property type="entry name" value="Multidrug resistance protein D"/>
    <property type="match status" value="1"/>
</dbReference>
<evidence type="ECO:0000256" key="4">
    <source>
        <dbReference type="ARBA" id="ARBA00022475"/>
    </source>
</evidence>
<dbReference type="PROSITE" id="PS50850">
    <property type="entry name" value="MFS"/>
    <property type="match status" value="1"/>
</dbReference>
<keyword evidence="11" id="KW-1185">Reference proteome</keyword>
<dbReference type="GO" id="GO:0005886">
    <property type="term" value="C:plasma membrane"/>
    <property type="evidence" value="ECO:0007669"/>
    <property type="project" value="UniProtKB-SubCell"/>
</dbReference>
<dbReference type="InterPro" id="IPR004812">
    <property type="entry name" value="Efflux_drug-R_Bcr/CmlA"/>
</dbReference>
<comment type="subcellular location">
    <subcellularLocation>
        <location evidence="1">Cell membrane</location>
        <topology evidence="1">Multi-pass membrane protein</topology>
    </subcellularLocation>
</comment>
<organism evidence="10 11">
    <name type="scientific">Propioniferax innocua</name>
    <dbReference type="NCBI Taxonomy" id="1753"/>
    <lineage>
        <taxon>Bacteria</taxon>
        <taxon>Bacillati</taxon>
        <taxon>Actinomycetota</taxon>
        <taxon>Actinomycetes</taxon>
        <taxon>Propionibacteriales</taxon>
        <taxon>Propionibacteriaceae</taxon>
        <taxon>Propioniferax</taxon>
    </lineage>
</organism>
<evidence type="ECO:0000256" key="2">
    <source>
        <dbReference type="ARBA" id="ARBA00006236"/>
    </source>
</evidence>
<keyword evidence="4" id="KW-1003">Cell membrane</keyword>
<feature type="transmembrane region" description="Helical" evidence="8">
    <location>
        <begin position="51"/>
        <end position="70"/>
    </location>
</feature>
<evidence type="ECO:0000256" key="8">
    <source>
        <dbReference type="SAM" id="Phobius"/>
    </source>
</evidence>
<dbReference type="InterPro" id="IPR011701">
    <property type="entry name" value="MFS"/>
</dbReference>
<evidence type="ECO:0000256" key="1">
    <source>
        <dbReference type="ARBA" id="ARBA00004651"/>
    </source>
</evidence>
<evidence type="ECO:0000256" key="7">
    <source>
        <dbReference type="ARBA" id="ARBA00023136"/>
    </source>
</evidence>
<proteinExistence type="inferred from homology"/>
<reference evidence="10 11" key="1">
    <citation type="submission" date="2019-06" db="EMBL/GenBank/DDBJ databases">
        <title>Sequencing the genomes of 1000 actinobacteria strains.</title>
        <authorList>
            <person name="Klenk H.-P."/>
        </authorList>
    </citation>
    <scope>NUCLEOTIDE SEQUENCE [LARGE SCALE GENOMIC DNA]</scope>
    <source>
        <strain evidence="10 11">DSM 8251</strain>
    </source>
</reference>
<feature type="transmembrane region" description="Helical" evidence="8">
    <location>
        <begin position="258"/>
        <end position="278"/>
    </location>
</feature>
<keyword evidence="6 8" id="KW-1133">Transmembrane helix</keyword>
<evidence type="ECO:0000256" key="5">
    <source>
        <dbReference type="ARBA" id="ARBA00022692"/>
    </source>
</evidence>
<dbReference type="GO" id="GO:1990961">
    <property type="term" value="P:xenobiotic detoxification by transmembrane export across the plasma membrane"/>
    <property type="evidence" value="ECO:0007669"/>
    <property type="project" value="InterPro"/>
</dbReference>
<feature type="transmembrane region" description="Helical" evidence="8">
    <location>
        <begin position="111"/>
        <end position="128"/>
    </location>
</feature>
<dbReference type="Pfam" id="PF07690">
    <property type="entry name" value="MFS_1"/>
    <property type="match status" value="1"/>
</dbReference>
<feature type="transmembrane region" description="Helical" evidence="8">
    <location>
        <begin position="350"/>
        <end position="369"/>
    </location>
</feature>
<dbReference type="InterPro" id="IPR036259">
    <property type="entry name" value="MFS_trans_sf"/>
</dbReference>
<feature type="transmembrane region" description="Helical" evidence="8">
    <location>
        <begin position="375"/>
        <end position="396"/>
    </location>
</feature>
<feature type="transmembrane region" description="Helical" evidence="8">
    <location>
        <begin position="12"/>
        <end position="31"/>
    </location>
</feature>
<dbReference type="NCBIfam" id="TIGR00710">
    <property type="entry name" value="efflux_Bcr_CflA"/>
    <property type="match status" value="1"/>
</dbReference>
<dbReference type="PRINTS" id="PR01035">
    <property type="entry name" value="TCRTETA"/>
</dbReference>
<dbReference type="Proteomes" id="UP000316196">
    <property type="component" value="Unassembled WGS sequence"/>
</dbReference>
<dbReference type="InterPro" id="IPR001958">
    <property type="entry name" value="Tet-R_TetA/multi-R_MdtG-like"/>
</dbReference>
<dbReference type="EMBL" id="VFOR01000001">
    <property type="protein sequence ID" value="TQL63480.1"/>
    <property type="molecule type" value="Genomic_DNA"/>
</dbReference>
<accession>A0A542ZTB5</accession>
<dbReference type="PANTHER" id="PTHR43124:SF3">
    <property type="entry name" value="CHLORAMPHENICOL EFFLUX PUMP RV0191"/>
    <property type="match status" value="1"/>
</dbReference>